<gene>
    <name evidence="1" type="ORF">Pcinc_034581</name>
</gene>
<dbReference type="EMBL" id="JAWQEG010005059">
    <property type="protein sequence ID" value="KAK3859289.1"/>
    <property type="molecule type" value="Genomic_DNA"/>
</dbReference>
<organism evidence="1 2">
    <name type="scientific">Petrolisthes cinctipes</name>
    <name type="common">Flat porcelain crab</name>
    <dbReference type="NCBI Taxonomy" id="88211"/>
    <lineage>
        <taxon>Eukaryota</taxon>
        <taxon>Metazoa</taxon>
        <taxon>Ecdysozoa</taxon>
        <taxon>Arthropoda</taxon>
        <taxon>Crustacea</taxon>
        <taxon>Multicrustacea</taxon>
        <taxon>Malacostraca</taxon>
        <taxon>Eumalacostraca</taxon>
        <taxon>Eucarida</taxon>
        <taxon>Decapoda</taxon>
        <taxon>Pleocyemata</taxon>
        <taxon>Anomura</taxon>
        <taxon>Galatheoidea</taxon>
        <taxon>Porcellanidae</taxon>
        <taxon>Petrolisthes</taxon>
    </lineage>
</organism>
<evidence type="ECO:0000313" key="2">
    <source>
        <dbReference type="Proteomes" id="UP001286313"/>
    </source>
</evidence>
<comment type="caution">
    <text evidence="1">The sequence shown here is derived from an EMBL/GenBank/DDBJ whole genome shotgun (WGS) entry which is preliminary data.</text>
</comment>
<protein>
    <submittedName>
        <fullName evidence="1">Uncharacterized protein</fullName>
    </submittedName>
</protein>
<sequence length="176" mass="19321">MGLVGVVTFGVWVGGWDTVRGEVREVFGVKGWGEGVYDGGVKWDEERMRAEWSDALASGRRKPPSLQDKPVCVPSCPALPQHPLLPDNTANLPSATLPARPSLLPLPIHPYYNTLGLYPAILSSCSPVRQPYYPPLHDSFASLPSRYTSLHIPQQHNTLSVCHIIPTCLPLDCLPF</sequence>
<dbReference type="Proteomes" id="UP001286313">
    <property type="component" value="Unassembled WGS sequence"/>
</dbReference>
<proteinExistence type="predicted"/>
<name>A0AAE1EP35_PETCI</name>
<keyword evidence="2" id="KW-1185">Reference proteome</keyword>
<evidence type="ECO:0000313" key="1">
    <source>
        <dbReference type="EMBL" id="KAK3859289.1"/>
    </source>
</evidence>
<reference evidence="1" key="1">
    <citation type="submission" date="2023-10" db="EMBL/GenBank/DDBJ databases">
        <title>Genome assemblies of two species of porcelain crab, Petrolisthes cinctipes and Petrolisthes manimaculis (Anomura: Porcellanidae).</title>
        <authorList>
            <person name="Angst P."/>
        </authorList>
    </citation>
    <scope>NUCLEOTIDE SEQUENCE</scope>
    <source>
        <strain evidence="1">PB745_01</strain>
        <tissue evidence="1">Gill</tissue>
    </source>
</reference>
<dbReference type="AlphaFoldDB" id="A0AAE1EP35"/>
<accession>A0AAE1EP35</accession>